<dbReference type="Proteomes" id="UP000076420">
    <property type="component" value="Unassembled WGS sequence"/>
</dbReference>
<proteinExistence type="inferred from homology"/>
<dbReference type="InterPro" id="IPR036388">
    <property type="entry name" value="WH-like_DNA-bd_sf"/>
</dbReference>
<keyword evidence="9 16" id="KW-0472">Membrane</keyword>
<evidence type="ECO:0000256" key="7">
    <source>
        <dbReference type="ARBA" id="ARBA00022990"/>
    </source>
</evidence>
<evidence type="ECO:0000256" key="4">
    <source>
        <dbReference type="ARBA" id="ARBA00022692"/>
    </source>
</evidence>
<dbReference type="GO" id="GO:1990429">
    <property type="term" value="C:peroxisomal importomer complex"/>
    <property type="evidence" value="ECO:0007669"/>
    <property type="project" value="TreeGrafter"/>
</dbReference>
<evidence type="ECO:0000259" key="18">
    <source>
        <dbReference type="Pfam" id="PF04695"/>
    </source>
</evidence>
<keyword evidence="4" id="KW-0812">Transmembrane</keyword>
<evidence type="ECO:0000256" key="6">
    <source>
        <dbReference type="ARBA" id="ARBA00022989"/>
    </source>
</evidence>
<dbReference type="InterPro" id="IPR025655">
    <property type="entry name" value="PEX14"/>
</dbReference>
<dbReference type="VEuPathDB" id="VectorBase:BGLAX_033381"/>
<dbReference type="EnsemblMetazoa" id="BGLB034385-RA">
    <property type="protein sequence ID" value="BGLB034385-PA"/>
    <property type="gene ID" value="BGLB034385"/>
</dbReference>
<comment type="subunit">
    <text evidence="15">Interacts with PEX13; forming the PEX13-PEX14 docking complex. Interacts with PEX5 (via WxxxF/Y motifs). Interacts with PEX19. Interacts with tubulin.</text>
</comment>
<comment type="subcellular location">
    <subcellularLocation>
        <location evidence="12">Endomembrane system</location>
        <topology evidence="12">Single-pass membrane protein</topology>
    </subcellularLocation>
    <subcellularLocation>
        <location evidence="13 16">Peroxisome membrane</location>
    </subcellularLocation>
</comment>
<evidence type="ECO:0000256" key="10">
    <source>
        <dbReference type="ARBA" id="ARBA00023140"/>
    </source>
</evidence>
<dbReference type="OrthoDB" id="441517at2759"/>
<evidence type="ECO:0000256" key="11">
    <source>
        <dbReference type="ARBA" id="ARBA00029502"/>
    </source>
</evidence>
<feature type="compositionally biased region" description="Polar residues" evidence="17">
    <location>
        <begin position="265"/>
        <end position="285"/>
    </location>
</feature>
<evidence type="ECO:0000256" key="12">
    <source>
        <dbReference type="ARBA" id="ARBA00037847"/>
    </source>
</evidence>
<dbReference type="AlphaFoldDB" id="A0A2C9LSM0"/>
<dbReference type="Pfam" id="PF04695">
    <property type="entry name" value="Pex14_N"/>
    <property type="match status" value="1"/>
</dbReference>
<evidence type="ECO:0000256" key="8">
    <source>
        <dbReference type="ARBA" id="ARBA00023010"/>
    </source>
</evidence>
<evidence type="ECO:0000313" key="20">
    <source>
        <dbReference type="Proteomes" id="UP000076420"/>
    </source>
</evidence>
<evidence type="ECO:0000256" key="16">
    <source>
        <dbReference type="RuleBase" id="RU367032"/>
    </source>
</evidence>
<comment type="similarity">
    <text evidence="1 16">Belongs to the peroxin-14 family.</text>
</comment>
<dbReference type="GO" id="GO:0005778">
    <property type="term" value="C:peroxisomal membrane"/>
    <property type="evidence" value="ECO:0007669"/>
    <property type="project" value="UniProtKB-SubCell"/>
</dbReference>
<evidence type="ECO:0000256" key="5">
    <source>
        <dbReference type="ARBA" id="ARBA00022927"/>
    </source>
</evidence>
<evidence type="ECO:0000256" key="2">
    <source>
        <dbReference type="ARBA" id="ARBA00022448"/>
    </source>
</evidence>
<feature type="region of interest" description="Disordered" evidence="17">
    <location>
        <begin position="1"/>
        <end position="24"/>
    </location>
</feature>
<dbReference type="EnsemblMetazoa" id="BGLB034385-RB">
    <property type="protein sequence ID" value="BGLB034385-PB"/>
    <property type="gene ID" value="BGLB034385"/>
</dbReference>
<dbReference type="KEGG" id="bgt:106067595"/>
<gene>
    <name evidence="19" type="primary">106067595</name>
</gene>
<evidence type="ECO:0000256" key="17">
    <source>
        <dbReference type="SAM" id="MobiDB-lite"/>
    </source>
</evidence>
<dbReference type="GO" id="GO:0016560">
    <property type="term" value="P:protein import into peroxisome matrix, docking"/>
    <property type="evidence" value="ECO:0007669"/>
    <property type="project" value="UniProtKB-UniRule"/>
</dbReference>
<keyword evidence="8" id="KW-0811">Translocation</keyword>
<evidence type="ECO:0000313" key="19">
    <source>
        <dbReference type="EnsemblMetazoa" id="BGLB034385-PA"/>
    </source>
</evidence>
<evidence type="ECO:0000256" key="9">
    <source>
        <dbReference type="ARBA" id="ARBA00023136"/>
    </source>
</evidence>
<sequence length="311" mass="34132">MDQDSDNNPLNGDSDKQILAPAEGPRENLINTAVKFLQNPKVMSSPLYQKKAFLEKKGLTPDEINIAVQKSGVVETENMVASTGVGPPGYQSVNTEPPKMIVSIPPQSAWAKARDLTLTTVVVASISYAVYQLFHKYLRPWLLGKSIQEKRLERLESRILENHKCVAESLAEVNKTLLTIQASLNTQQKQSQVTYVEQKGISELKSDIASLKGLLLNRNQFPPAPSTSPILPSWQRVQSQVPPIQSQTESGSTNLKSYSEAVKLSSSTCDTGESRPSASNISQEAHYNGEEDQTVSLHADEDAVETVQENS</sequence>
<keyword evidence="2 16" id="KW-0813">Transport</keyword>
<comment type="function">
    <text evidence="14">Component of the PEX13-PEX14 docking complex, a translocon channel that specifically mediates the import of peroxisomal cargo proteins bound to PEX5 receptor. The PEX13-PEX14 docking complex forms a large import pore which can be opened to a diameter of about 9 nm. Mechanistically, PEX5 receptor along with cargo proteins associates with the PEX14 subunit of the PEX13-PEX14 docking complex in the cytosol, leading to the insertion of the receptor into the organelle membrane with the concomitant translocation of the cargo into the peroxisome matrix. Plays a key role for peroxisome movement through a direct interaction with tubulin.</text>
</comment>
<dbReference type="GO" id="GO:0005102">
    <property type="term" value="F:signaling receptor binding"/>
    <property type="evidence" value="ECO:0007669"/>
    <property type="project" value="TreeGrafter"/>
</dbReference>
<evidence type="ECO:0000256" key="15">
    <source>
        <dbReference type="ARBA" id="ARBA00065694"/>
    </source>
</evidence>
<evidence type="ECO:0000256" key="13">
    <source>
        <dbReference type="ARBA" id="ARBA00046271"/>
    </source>
</evidence>
<reference evidence="19" key="1">
    <citation type="submission" date="2020-05" db="UniProtKB">
        <authorList>
            <consortium name="EnsemblMetazoa"/>
        </authorList>
    </citation>
    <scope>IDENTIFICATION</scope>
    <source>
        <strain evidence="19">BB02</strain>
    </source>
</reference>
<name>A0A2C9LSM0_BIOGL</name>
<organism evidence="19 20">
    <name type="scientific">Biomphalaria glabrata</name>
    <name type="common">Bloodfluke planorb</name>
    <name type="synonym">Freshwater snail</name>
    <dbReference type="NCBI Taxonomy" id="6526"/>
    <lineage>
        <taxon>Eukaryota</taxon>
        <taxon>Metazoa</taxon>
        <taxon>Spiralia</taxon>
        <taxon>Lophotrochozoa</taxon>
        <taxon>Mollusca</taxon>
        <taxon>Gastropoda</taxon>
        <taxon>Heterobranchia</taxon>
        <taxon>Euthyneura</taxon>
        <taxon>Panpulmonata</taxon>
        <taxon>Hygrophila</taxon>
        <taxon>Lymnaeoidea</taxon>
        <taxon>Planorbidae</taxon>
        <taxon>Biomphalaria</taxon>
    </lineage>
</organism>
<protein>
    <recommendedName>
        <fullName evidence="11 16">Peroxisomal membrane protein PEX14</fullName>
    </recommendedName>
    <alternativeName>
        <fullName evidence="16">Peroxin-14</fullName>
    </alternativeName>
</protein>
<keyword evidence="10 16" id="KW-0576">Peroxisome</keyword>
<evidence type="ECO:0000256" key="14">
    <source>
        <dbReference type="ARBA" id="ARBA00055057"/>
    </source>
</evidence>
<evidence type="ECO:0000256" key="1">
    <source>
        <dbReference type="ARBA" id="ARBA00005443"/>
    </source>
</evidence>
<feature type="compositionally biased region" description="Polar residues" evidence="17">
    <location>
        <begin position="1"/>
        <end position="11"/>
    </location>
</feature>
<dbReference type="VEuPathDB" id="VectorBase:BGLB034385"/>
<keyword evidence="5 16" id="KW-0653">Protein transport</keyword>
<feature type="region of interest" description="Disordered" evidence="17">
    <location>
        <begin position="265"/>
        <end position="311"/>
    </location>
</feature>
<feature type="domain" description="Peroxisome membrane anchor protein Pex14p N-terminal" evidence="18">
    <location>
        <begin position="26"/>
        <end position="67"/>
    </location>
</feature>
<keyword evidence="7" id="KW-0007">Acetylation</keyword>
<dbReference type="InterPro" id="IPR006785">
    <property type="entry name" value="Pex14_N"/>
</dbReference>
<dbReference type="RefSeq" id="XP_013082246.2">
    <property type="nucleotide sequence ID" value="XM_013226792.2"/>
</dbReference>
<dbReference type="FunFam" id="1.10.10.10:FF:000296">
    <property type="entry name" value="Peroxisomal membrane protein PEX14"/>
    <property type="match status" value="1"/>
</dbReference>
<dbReference type="PANTHER" id="PTHR23058:SF0">
    <property type="entry name" value="PEROXISOMAL MEMBRANE PROTEIN PEX14"/>
    <property type="match status" value="1"/>
</dbReference>
<evidence type="ECO:0000256" key="3">
    <source>
        <dbReference type="ARBA" id="ARBA00022553"/>
    </source>
</evidence>
<accession>A0A2C9LSM0</accession>
<dbReference type="GO" id="GO:0012505">
    <property type="term" value="C:endomembrane system"/>
    <property type="evidence" value="ECO:0007669"/>
    <property type="project" value="UniProtKB-SubCell"/>
</dbReference>
<dbReference type="PANTHER" id="PTHR23058">
    <property type="entry name" value="PEROXISOMAL MEMBRANE PROTEIN PEX14"/>
    <property type="match status" value="1"/>
</dbReference>
<keyword evidence="3" id="KW-0597">Phosphoprotein</keyword>
<dbReference type="Gene3D" id="1.10.10.10">
    <property type="entry name" value="Winged helix-like DNA-binding domain superfamily/Winged helix DNA-binding domain"/>
    <property type="match status" value="1"/>
</dbReference>
<dbReference type="STRING" id="6526.A0A2C9LSM0"/>
<keyword evidence="6" id="KW-1133">Transmembrane helix</keyword>